<sequence length="95" mass="10672">MADNLELAELRRKLAEEQRLRLEAEQQRQAAEDGRKAAEHQRNAAEARRKVAEDLAMASQPQNLESYLESCHSLSLAIDVVTDRSLTTQGEVTNP</sequence>
<feature type="non-terminal residue" evidence="2">
    <location>
        <position position="95"/>
    </location>
</feature>
<feature type="region of interest" description="Disordered" evidence="1">
    <location>
        <begin position="23"/>
        <end position="51"/>
    </location>
</feature>
<organism evidence="2 3">
    <name type="scientific">Neoarthrinium moseri</name>
    <dbReference type="NCBI Taxonomy" id="1658444"/>
    <lineage>
        <taxon>Eukaryota</taxon>
        <taxon>Fungi</taxon>
        <taxon>Dikarya</taxon>
        <taxon>Ascomycota</taxon>
        <taxon>Pezizomycotina</taxon>
        <taxon>Sordariomycetes</taxon>
        <taxon>Xylariomycetidae</taxon>
        <taxon>Amphisphaeriales</taxon>
        <taxon>Apiosporaceae</taxon>
        <taxon>Neoarthrinium</taxon>
    </lineage>
</organism>
<comment type="caution">
    <text evidence="2">The sequence shown here is derived from an EMBL/GenBank/DDBJ whole genome shotgun (WGS) entry which is preliminary data.</text>
</comment>
<evidence type="ECO:0000256" key="1">
    <source>
        <dbReference type="SAM" id="MobiDB-lite"/>
    </source>
</evidence>
<keyword evidence="3" id="KW-1185">Reference proteome</keyword>
<accession>A0A9P9W789</accession>
<evidence type="ECO:0000313" key="2">
    <source>
        <dbReference type="EMBL" id="KAI1844027.1"/>
    </source>
</evidence>
<name>A0A9P9W789_9PEZI</name>
<dbReference type="AlphaFoldDB" id="A0A9P9W789"/>
<reference evidence="2" key="1">
    <citation type="submission" date="2021-03" db="EMBL/GenBank/DDBJ databases">
        <title>Revisited historic fungal species revealed as producer of novel bioactive compounds through whole genome sequencing and comparative genomics.</title>
        <authorList>
            <person name="Vignolle G.A."/>
            <person name="Hochenegger N."/>
            <person name="Mach R.L."/>
            <person name="Mach-Aigner A.R."/>
            <person name="Javad Rahimi M."/>
            <person name="Salim K.A."/>
            <person name="Chan C.M."/>
            <person name="Lim L.B.L."/>
            <person name="Cai F."/>
            <person name="Druzhinina I.S."/>
            <person name="U'Ren J.M."/>
            <person name="Derntl C."/>
        </authorList>
    </citation>
    <scope>NUCLEOTIDE SEQUENCE</scope>
    <source>
        <strain evidence="2">TUCIM 5799</strain>
    </source>
</reference>
<protein>
    <submittedName>
        <fullName evidence="2">Uncharacterized protein</fullName>
    </submittedName>
</protein>
<proteinExistence type="predicted"/>
<dbReference type="Proteomes" id="UP000829685">
    <property type="component" value="Unassembled WGS sequence"/>
</dbReference>
<gene>
    <name evidence="2" type="ORF">JX265_014122</name>
</gene>
<evidence type="ECO:0000313" key="3">
    <source>
        <dbReference type="Proteomes" id="UP000829685"/>
    </source>
</evidence>
<dbReference type="EMBL" id="JAFIMR010000286">
    <property type="protein sequence ID" value="KAI1844027.1"/>
    <property type="molecule type" value="Genomic_DNA"/>
</dbReference>